<evidence type="ECO:0000313" key="3">
    <source>
        <dbReference type="EMBL" id="AQK70583.1"/>
    </source>
</evidence>
<dbReference type="OrthoDB" id="679482at2759"/>
<dbReference type="OMA" id="WKVATVM"/>
<organism evidence="3">
    <name type="scientific">Zea mays</name>
    <name type="common">Maize</name>
    <dbReference type="NCBI Taxonomy" id="4577"/>
    <lineage>
        <taxon>Eukaryota</taxon>
        <taxon>Viridiplantae</taxon>
        <taxon>Streptophyta</taxon>
        <taxon>Embryophyta</taxon>
        <taxon>Tracheophyta</taxon>
        <taxon>Spermatophyta</taxon>
        <taxon>Magnoliopsida</taxon>
        <taxon>Liliopsida</taxon>
        <taxon>Poales</taxon>
        <taxon>Poaceae</taxon>
        <taxon>PACMAD clade</taxon>
        <taxon>Panicoideae</taxon>
        <taxon>Andropogonodae</taxon>
        <taxon>Andropogoneae</taxon>
        <taxon>Tripsacinae</taxon>
        <taxon>Zea</taxon>
    </lineage>
</organism>
<keyword evidence="2" id="KW-0472">Membrane</keyword>
<feature type="transmembrane region" description="Helical" evidence="2">
    <location>
        <begin position="78"/>
        <end position="98"/>
    </location>
</feature>
<evidence type="ECO:0000256" key="1">
    <source>
        <dbReference type="SAM" id="MobiDB-lite"/>
    </source>
</evidence>
<dbReference type="Pfam" id="PF20100">
    <property type="entry name" value="DUF6490"/>
    <property type="match status" value="1"/>
</dbReference>
<dbReference type="IntAct" id="A0A1D6H720">
    <property type="interactions" value="1"/>
</dbReference>
<name>A0A1D6H720_MAIZE</name>
<dbReference type="eggNOG" id="ENOG502R4CK">
    <property type="taxonomic scope" value="Eukaryota"/>
</dbReference>
<dbReference type="EMBL" id="CM000781">
    <property type="protein sequence ID" value="AQK70583.1"/>
    <property type="molecule type" value="Genomic_DNA"/>
</dbReference>
<dbReference type="PANTHER" id="PTHR46610:SF3">
    <property type="entry name" value="OS01G0238200 PROTEIN"/>
    <property type="match status" value="1"/>
</dbReference>
<evidence type="ECO:0000256" key="2">
    <source>
        <dbReference type="SAM" id="Phobius"/>
    </source>
</evidence>
<reference evidence="3" key="1">
    <citation type="submission" date="2015-12" db="EMBL/GenBank/DDBJ databases">
        <title>Update maize B73 reference genome by single molecule sequencing technologies.</title>
        <authorList>
            <consortium name="Maize Genome Sequencing Project"/>
            <person name="Ware D."/>
        </authorList>
    </citation>
    <scope>NUCLEOTIDE SEQUENCE</scope>
    <source>
        <tissue evidence="3">Seedling</tissue>
    </source>
</reference>
<gene>
    <name evidence="3" type="ORF">ZEAMMB73_Zm00001d016379</name>
</gene>
<dbReference type="PANTHER" id="PTHR46610">
    <property type="entry name" value="OS05G0181300 PROTEIN"/>
    <property type="match status" value="1"/>
</dbReference>
<dbReference type="InParanoid" id="A0A1D6H720"/>
<dbReference type="InterPro" id="IPR045501">
    <property type="entry name" value="DUF6490"/>
</dbReference>
<keyword evidence="2" id="KW-1133">Transmembrane helix</keyword>
<feature type="transmembrane region" description="Helical" evidence="2">
    <location>
        <begin position="137"/>
        <end position="160"/>
    </location>
</feature>
<feature type="region of interest" description="Disordered" evidence="1">
    <location>
        <begin position="1"/>
        <end position="39"/>
    </location>
</feature>
<dbReference type="ExpressionAtlas" id="A0A1D6H720">
    <property type="expression patterns" value="baseline and differential"/>
</dbReference>
<proteinExistence type="predicted"/>
<dbReference type="AlphaFoldDB" id="A0A1D6H720"/>
<keyword evidence="2" id="KW-0812">Transmembrane</keyword>
<dbReference type="PaxDb" id="4577-GRMZM2G133430_P01"/>
<protein>
    <submittedName>
        <fullName evidence="3">Uncharacterized protein</fullName>
    </submittedName>
</protein>
<sequence>MPNNGVRAVATPVAREEPLLRREDDAAPPKAAGGDGQPLDAGARDAGSFPWLPAAGVVYLTLSSAMALHRCWPDPGDVAFVVSAYVDLVLLFCCLRRYERAEPGSPLRERLKLAVWLLTSALTLLFSYKVAAVMPAAVAAIVWLMGLTTICGGFLAFFCFQKKA</sequence>
<feature type="transmembrane region" description="Helical" evidence="2">
    <location>
        <begin position="110"/>
        <end position="131"/>
    </location>
</feature>
<feature type="compositionally biased region" description="Basic and acidic residues" evidence="1">
    <location>
        <begin position="14"/>
        <end position="27"/>
    </location>
</feature>
<accession>A0A1D6H720</accession>